<dbReference type="HOGENOM" id="CLU_1925664_0_0_10"/>
<dbReference type="EMBL" id="JNGW01000095">
    <property type="protein sequence ID" value="KDR51755.1"/>
    <property type="molecule type" value="Genomic_DNA"/>
</dbReference>
<sequence length="145" mass="16861">MKFCCLVLLLSLINIKGPKEKRVENFHVVSYEKVSPNYRYSGDIIKWNGHHFMPYLYEVYRNGHLLKVGVYKSEGILFFSLAELEADSLLRESLSISIRRTIGIGRGVIIDKGRRYKAVSYKHKWYLHSGKALKVYIPDKGRISH</sequence>
<protein>
    <submittedName>
        <fullName evidence="1">Uncharacterized protein</fullName>
    </submittedName>
</protein>
<evidence type="ECO:0000313" key="2">
    <source>
        <dbReference type="Proteomes" id="UP000027442"/>
    </source>
</evidence>
<dbReference type="PATRIC" id="fig|1122985.7.peg.2248"/>
<dbReference type="Proteomes" id="UP000027442">
    <property type="component" value="Unassembled WGS sequence"/>
</dbReference>
<keyword evidence="2" id="KW-1185">Reference proteome</keyword>
<name>A0A069QG46_HOYLO</name>
<evidence type="ECO:0000313" key="1">
    <source>
        <dbReference type="EMBL" id="KDR51755.1"/>
    </source>
</evidence>
<comment type="caution">
    <text evidence="1">The sequence shown here is derived from an EMBL/GenBank/DDBJ whole genome shotgun (WGS) entry which is preliminary data.</text>
</comment>
<reference evidence="1 2" key="1">
    <citation type="submission" date="2013-08" db="EMBL/GenBank/DDBJ databases">
        <authorList>
            <person name="Weinstock G."/>
            <person name="Sodergren E."/>
            <person name="Wylie T."/>
            <person name="Fulton L."/>
            <person name="Fulton R."/>
            <person name="Fronick C."/>
            <person name="O'Laughlin M."/>
            <person name="Godfrey J."/>
            <person name="Miner T."/>
            <person name="Herter B."/>
            <person name="Appelbaum E."/>
            <person name="Cordes M."/>
            <person name="Lek S."/>
            <person name="Wollam A."/>
            <person name="Pepin K.H."/>
            <person name="Palsikar V.B."/>
            <person name="Mitreva M."/>
            <person name="Wilson R.K."/>
        </authorList>
    </citation>
    <scope>NUCLEOTIDE SEQUENCE [LARGE SCALE GENOMIC DNA]</scope>
    <source>
        <strain evidence="1 2">ATCC 15930</strain>
    </source>
</reference>
<accession>A0A069QG46</accession>
<gene>
    <name evidence="1" type="ORF">HMPREF1991_02169</name>
</gene>
<proteinExistence type="predicted"/>
<dbReference type="AlphaFoldDB" id="A0A069QG46"/>
<organism evidence="1 2">
    <name type="scientific">Hoylesella loescheii DSM 19665 = JCM 12249 = ATCC 15930</name>
    <dbReference type="NCBI Taxonomy" id="1122985"/>
    <lineage>
        <taxon>Bacteria</taxon>
        <taxon>Pseudomonadati</taxon>
        <taxon>Bacteroidota</taxon>
        <taxon>Bacteroidia</taxon>
        <taxon>Bacteroidales</taxon>
        <taxon>Prevotellaceae</taxon>
        <taxon>Hoylesella</taxon>
    </lineage>
</organism>